<accession>A0A5B7G9W3</accession>
<dbReference type="Proteomes" id="UP000324222">
    <property type="component" value="Unassembled WGS sequence"/>
</dbReference>
<reference evidence="1 2" key="1">
    <citation type="submission" date="2019-05" db="EMBL/GenBank/DDBJ databases">
        <title>Another draft genome of Portunus trituberculatus and its Hox gene families provides insights of decapod evolution.</title>
        <authorList>
            <person name="Jeong J.-H."/>
            <person name="Song I."/>
            <person name="Kim S."/>
            <person name="Choi T."/>
            <person name="Kim D."/>
            <person name="Ryu S."/>
            <person name="Kim W."/>
        </authorList>
    </citation>
    <scope>NUCLEOTIDE SEQUENCE [LARGE SCALE GENOMIC DNA]</scope>
    <source>
        <tissue evidence="1">Muscle</tissue>
    </source>
</reference>
<keyword evidence="2" id="KW-1185">Reference proteome</keyword>
<organism evidence="1 2">
    <name type="scientific">Portunus trituberculatus</name>
    <name type="common">Swimming crab</name>
    <name type="synonym">Neptunus trituberculatus</name>
    <dbReference type="NCBI Taxonomy" id="210409"/>
    <lineage>
        <taxon>Eukaryota</taxon>
        <taxon>Metazoa</taxon>
        <taxon>Ecdysozoa</taxon>
        <taxon>Arthropoda</taxon>
        <taxon>Crustacea</taxon>
        <taxon>Multicrustacea</taxon>
        <taxon>Malacostraca</taxon>
        <taxon>Eumalacostraca</taxon>
        <taxon>Eucarida</taxon>
        <taxon>Decapoda</taxon>
        <taxon>Pleocyemata</taxon>
        <taxon>Brachyura</taxon>
        <taxon>Eubrachyura</taxon>
        <taxon>Portunoidea</taxon>
        <taxon>Portunidae</taxon>
        <taxon>Portuninae</taxon>
        <taxon>Portunus</taxon>
    </lineage>
</organism>
<comment type="caution">
    <text evidence="1">The sequence shown here is derived from an EMBL/GenBank/DDBJ whole genome shotgun (WGS) entry which is preliminary data.</text>
</comment>
<evidence type="ECO:0000313" key="1">
    <source>
        <dbReference type="EMBL" id="MPC55652.1"/>
    </source>
</evidence>
<name>A0A5B7G9W3_PORTR</name>
<gene>
    <name evidence="1" type="ORF">E2C01_049595</name>
</gene>
<dbReference type="EMBL" id="VSRR010013343">
    <property type="protein sequence ID" value="MPC55652.1"/>
    <property type="molecule type" value="Genomic_DNA"/>
</dbReference>
<evidence type="ECO:0000313" key="2">
    <source>
        <dbReference type="Proteomes" id="UP000324222"/>
    </source>
</evidence>
<sequence length="94" mass="9852">MNVGANECWCDFGGSDYSTDLMGRRQQRDGGDGGGSGGGECKYVFVMSISLVLASVNVSSPQVIQASACLSCTLSPPGLRSDHSEFSLLKERLG</sequence>
<protein>
    <submittedName>
        <fullName evidence="1">Uncharacterized protein</fullName>
    </submittedName>
</protein>
<proteinExistence type="predicted"/>
<dbReference type="AlphaFoldDB" id="A0A5B7G9W3"/>